<evidence type="ECO:0000313" key="2">
    <source>
        <dbReference type="EMBL" id="CAB4152417.1"/>
    </source>
</evidence>
<dbReference type="EMBL" id="LR796591">
    <property type="protein sequence ID" value="CAB4152417.1"/>
    <property type="molecule type" value="Genomic_DNA"/>
</dbReference>
<accession>A0A6J5N268</accession>
<name>A0A6J5N268_9CAUD</name>
<reference evidence="2" key="1">
    <citation type="submission" date="2020-04" db="EMBL/GenBank/DDBJ databases">
        <authorList>
            <person name="Chiriac C."/>
            <person name="Salcher M."/>
            <person name="Ghai R."/>
            <person name="Kavagutti S V."/>
        </authorList>
    </citation>
    <scope>NUCLEOTIDE SEQUENCE</scope>
</reference>
<organism evidence="2">
    <name type="scientific">uncultured Caudovirales phage</name>
    <dbReference type="NCBI Taxonomy" id="2100421"/>
    <lineage>
        <taxon>Viruses</taxon>
        <taxon>Duplodnaviria</taxon>
        <taxon>Heunggongvirae</taxon>
        <taxon>Uroviricota</taxon>
        <taxon>Caudoviricetes</taxon>
        <taxon>Peduoviridae</taxon>
        <taxon>Maltschvirus</taxon>
        <taxon>Maltschvirus maltsch</taxon>
    </lineage>
</organism>
<gene>
    <name evidence="2" type="ORF">UFOVP602_5</name>
</gene>
<evidence type="ECO:0000256" key="1">
    <source>
        <dbReference type="SAM" id="MobiDB-lite"/>
    </source>
</evidence>
<feature type="region of interest" description="Disordered" evidence="1">
    <location>
        <begin position="1"/>
        <end position="33"/>
    </location>
</feature>
<sequence length="33" mass="3422">MLSGMARKGDDLPRSQNIPTAPASCKPTNVAPP</sequence>
<proteinExistence type="predicted"/>
<protein>
    <submittedName>
        <fullName evidence="2">Uncharacterized protein</fullName>
    </submittedName>
</protein>